<dbReference type="EMBL" id="BAAAHH010000026">
    <property type="protein sequence ID" value="GAA0961550.1"/>
    <property type="molecule type" value="Genomic_DNA"/>
</dbReference>
<organism evidence="9 10">
    <name type="scientific">Actinocorallia libanotica</name>
    <dbReference type="NCBI Taxonomy" id="46162"/>
    <lineage>
        <taxon>Bacteria</taxon>
        <taxon>Bacillati</taxon>
        <taxon>Actinomycetota</taxon>
        <taxon>Actinomycetes</taxon>
        <taxon>Streptosporangiales</taxon>
        <taxon>Thermomonosporaceae</taxon>
        <taxon>Actinocorallia</taxon>
    </lineage>
</organism>
<evidence type="ECO:0000256" key="6">
    <source>
        <dbReference type="ARBA" id="ARBA00023136"/>
    </source>
</evidence>
<evidence type="ECO:0000313" key="9">
    <source>
        <dbReference type="EMBL" id="GAA0961550.1"/>
    </source>
</evidence>
<feature type="transmembrane region" description="Helical" evidence="7">
    <location>
        <begin position="171"/>
        <end position="191"/>
    </location>
</feature>
<dbReference type="PANTHER" id="PTHR23517:SF2">
    <property type="entry name" value="MULTIDRUG RESISTANCE PROTEIN MDTH"/>
    <property type="match status" value="1"/>
</dbReference>
<reference evidence="10" key="1">
    <citation type="journal article" date="2019" name="Int. J. Syst. Evol. Microbiol.">
        <title>The Global Catalogue of Microorganisms (GCM) 10K type strain sequencing project: providing services to taxonomists for standard genome sequencing and annotation.</title>
        <authorList>
            <consortium name="The Broad Institute Genomics Platform"/>
            <consortium name="The Broad Institute Genome Sequencing Center for Infectious Disease"/>
            <person name="Wu L."/>
            <person name="Ma J."/>
        </authorList>
    </citation>
    <scope>NUCLEOTIDE SEQUENCE [LARGE SCALE GENOMIC DNA]</scope>
    <source>
        <strain evidence="10">JCM 10696</strain>
    </source>
</reference>
<keyword evidence="3" id="KW-1003">Cell membrane</keyword>
<name>A0ABP4C6L5_9ACTN</name>
<comment type="caution">
    <text evidence="9">The sequence shown here is derived from an EMBL/GenBank/DDBJ whole genome shotgun (WGS) entry which is preliminary data.</text>
</comment>
<feature type="transmembrane region" description="Helical" evidence="7">
    <location>
        <begin position="309"/>
        <end position="331"/>
    </location>
</feature>
<evidence type="ECO:0000256" key="1">
    <source>
        <dbReference type="ARBA" id="ARBA00004651"/>
    </source>
</evidence>
<dbReference type="Proteomes" id="UP001500665">
    <property type="component" value="Unassembled WGS sequence"/>
</dbReference>
<dbReference type="InterPro" id="IPR050171">
    <property type="entry name" value="MFS_Transporters"/>
</dbReference>
<feature type="transmembrane region" description="Helical" evidence="7">
    <location>
        <begin position="254"/>
        <end position="274"/>
    </location>
</feature>
<dbReference type="InterPro" id="IPR020846">
    <property type="entry name" value="MFS_dom"/>
</dbReference>
<evidence type="ECO:0000256" key="3">
    <source>
        <dbReference type="ARBA" id="ARBA00022475"/>
    </source>
</evidence>
<evidence type="ECO:0000256" key="2">
    <source>
        <dbReference type="ARBA" id="ARBA00022448"/>
    </source>
</evidence>
<dbReference type="InterPro" id="IPR036259">
    <property type="entry name" value="MFS_trans_sf"/>
</dbReference>
<dbReference type="Gene3D" id="1.20.1250.20">
    <property type="entry name" value="MFS general substrate transporter like domains"/>
    <property type="match status" value="1"/>
</dbReference>
<feature type="transmembrane region" description="Helical" evidence="7">
    <location>
        <begin position="343"/>
        <end position="365"/>
    </location>
</feature>
<feature type="domain" description="Major facilitator superfamily (MFS) profile" evidence="8">
    <location>
        <begin position="18"/>
        <end position="402"/>
    </location>
</feature>
<sequence>MSTAPASRARRALADHRVIAVVVAIQLAISLGYYAVMTHVVAHLHHDLGLLAGVVTVVLTVRVAVQNMLFLPAGVLTDTIGPARTGALACVLRAAAFALLGAAEGVGGLLVAVVVMAVGGALFHPAAQSVLAGTAPSHRSRGFSAYVIAGQVGAVAGPPLGLLLLAGGFGLLSAVTTGAWVAGAVLFLLLLHRPAPHPGGSTDRVRPNVRGFAAGVSAVFRDRGFLRFALIAAPSTLLTSQVTTVIPLKEADSGTTTLFFCAVALVTAAIQPWCGRRGDHPRLLRSGLLCAGAGYLVLLATPSDHRSRIAVLLAAAVLHGLAAGIMQSALFQAVARCAPSGRFGAYTGLLSFLSGAFSLAGGFVIAPLFNIGGWGMAAAMTVLGLLAVLSALALPAPEQRKASVLEATGRV</sequence>
<feature type="transmembrane region" description="Helical" evidence="7">
    <location>
        <begin position="109"/>
        <end position="131"/>
    </location>
</feature>
<evidence type="ECO:0000256" key="7">
    <source>
        <dbReference type="SAM" id="Phobius"/>
    </source>
</evidence>
<dbReference type="PROSITE" id="PS50850">
    <property type="entry name" value="MFS"/>
    <property type="match status" value="1"/>
</dbReference>
<feature type="transmembrane region" description="Helical" evidence="7">
    <location>
        <begin position="48"/>
        <end position="65"/>
    </location>
</feature>
<evidence type="ECO:0000259" key="8">
    <source>
        <dbReference type="PROSITE" id="PS50850"/>
    </source>
</evidence>
<feature type="transmembrane region" description="Helical" evidence="7">
    <location>
        <begin position="143"/>
        <end position="165"/>
    </location>
</feature>
<dbReference type="RefSeq" id="WP_344243808.1">
    <property type="nucleotide sequence ID" value="NZ_BAAAHH010000026.1"/>
</dbReference>
<keyword evidence="5 7" id="KW-1133">Transmembrane helix</keyword>
<feature type="transmembrane region" description="Helical" evidence="7">
    <location>
        <begin position="18"/>
        <end position="36"/>
    </location>
</feature>
<keyword evidence="4 7" id="KW-0812">Transmembrane</keyword>
<feature type="transmembrane region" description="Helical" evidence="7">
    <location>
        <begin position="371"/>
        <end position="394"/>
    </location>
</feature>
<comment type="subcellular location">
    <subcellularLocation>
        <location evidence="1">Cell membrane</location>
        <topology evidence="1">Multi-pass membrane protein</topology>
    </subcellularLocation>
</comment>
<dbReference type="InterPro" id="IPR011701">
    <property type="entry name" value="MFS"/>
</dbReference>
<evidence type="ECO:0000256" key="5">
    <source>
        <dbReference type="ARBA" id="ARBA00022989"/>
    </source>
</evidence>
<dbReference type="SUPFAM" id="SSF103473">
    <property type="entry name" value="MFS general substrate transporter"/>
    <property type="match status" value="1"/>
</dbReference>
<evidence type="ECO:0000256" key="4">
    <source>
        <dbReference type="ARBA" id="ARBA00022692"/>
    </source>
</evidence>
<gene>
    <name evidence="9" type="ORF">GCM10009550_54270</name>
</gene>
<keyword evidence="2" id="KW-0813">Transport</keyword>
<proteinExistence type="predicted"/>
<evidence type="ECO:0000313" key="10">
    <source>
        <dbReference type="Proteomes" id="UP001500665"/>
    </source>
</evidence>
<keyword evidence="6 7" id="KW-0472">Membrane</keyword>
<dbReference type="Pfam" id="PF07690">
    <property type="entry name" value="MFS_1"/>
    <property type="match status" value="1"/>
</dbReference>
<keyword evidence="10" id="KW-1185">Reference proteome</keyword>
<feature type="transmembrane region" description="Helical" evidence="7">
    <location>
        <begin position="286"/>
        <end position="303"/>
    </location>
</feature>
<accession>A0ABP4C6L5</accession>
<protein>
    <recommendedName>
        <fullName evidence="8">Major facilitator superfamily (MFS) profile domain-containing protein</fullName>
    </recommendedName>
</protein>
<dbReference type="PANTHER" id="PTHR23517">
    <property type="entry name" value="RESISTANCE PROTEIN MDTM, PUTATIVE-RELATED-RELATED"/>
    <property type="match status" value="1"/>
</dbReference>